<comment type="function">
    <text evidence="7">Required for chromosome condensation and partitioning.</text>
</comment>
<dbReference type="GO" id="GO:0005737">
    <property type="term" value="C:cytoplasm"/>
    <property type="evidence" value="ECO:0007669"/>
    <property type="project" value="UniProtKB-SubCell"/>
</dbReference>
<dbReference type="Gene3D" id="6.10.140.1720">
    <property type="match status" value="1"/>
</dbReference>
<evidence type="ECO:0000256" key="3">
    <source>
        <dbReference type="ARBA" id="ARBA00022741"/>
    </source>
</evidence>
<dbReference type="GO" id="GO:0005694">
    <property type="term" value="C:chromosome"/>
    <property type="evidence" value="ECO:0007669"/>
    <property type="project" value="InterPro"/>
</dbReference>
<feature type="coiled-coil region" evidence="7">
    <location>
        <begin position="977"/>
        <end position="1039"/>
    </location>
</feature>
<proteinExistence type="inferred from homology"/>
<accession>A0AAW9HYV1</accession>
<sequence length="1193" mass="132415">MYLTSLNLRGFKSFASSTTMKFEPGINAIVGPNGSGKSNVVDALAWVMGEQGAKTLRGGQMSDVIFAGTATRSPLGRAEVSLTIDNSDATLPIDYTEVTITRTLFRNGGSEYAINGNQARLLDVQELLSDTGMGKEMHVIIGQGRLDEVLTSSPEGRRGIIEEAAGVLKHRRRKEKALRKLENMKGTLQRIEDLATELRRQLGPLARQADNARKAQVIQAVERDARARLLADDIARQFARLETDSHDEARLKELQERNARGLRETQEEMDALLAGQADLEPLLARSRQSLERVASLEERFRSLQQLAAERARSLARVGEPTGTDLPEEYRRRAQRARKEEESLKARATEAQDALTQATQARRVAEENERDITVAYGRLVRQQSEHRERTARVAGKIAVATSRVEALREEKTRLGDDEKVASKRHEDASHNVAKLEEEVARHGGGETGQDVLATEHAKNTQERIHANHVVHQARKKLSQARENVASLTAVARTLEKSIEPNDANAWARKRATGSVKDFIDVERGWEAAAENALAGLAGGVVVENIDDGIEMLRQAASQKTGRLDAWVLNSVARESTKDSSQDHSAFLDSVARRALSRFSQNENNVAVCATDVISGKNGADFTGKLAGTVLCHSLEVARELVECGALRVVTSHGDVLTQHDVSGGQATAQSVLATQRAYTDALENQRHAQTEVEECEESLRQAEEALQDARSREDVTGAKLKERDSALAAITAQLGAARDSVRSAQADMDRIAQRSQHVEGQLISHSEELETLRQQHEELAAQPALWEADLTKLESRREPARTAARQAREAETQARLAVRTAEERLRSVVGKADSLDRRARSEEERLEREVRSAKRASKAREEALKVEERARQALNLAHRLREALTQERTDAETEMGILKAQQNTIQVRIAELTKEERELADSTHRRELMLAELKVRLEQLETTAKAELGMNARTIVEEYGPLVPVPTDTEGETVPYVRKEQEERLAKAQRQLARLGKINPLALEEHAALEERHNYVSGQLEDMKKSRRDLLEIVRELDAKVTQVMESAIRDVSQQFGKVFERLFPGGHGKLVMTEPDSVLTTGIEIEARPPGKKVKRLSLLSGGERSLTAIAFLVSIFMARPSPFYVLDEVEAALDDVNLSRLLDIFKDLQQSAQLLVITHQQRTMEIADVLYGVSMREKGVTSVISQKMSDLA</sequence>
<keyword evidence="5 7" id="KW-0175">Coiled coil</keyword>
<dbReference type="NCBIfam" id="TIGR02168">
    <property type="entry name" value="SMC_prok_B"/>
    <property type="match status" value="1"/>
</dbReference>
<dbReference type="HAMAP" id="MF_01894">
    <property type="entry name" value="Smc_prok"/>
    <property type="match status" value="1"/>
</dbReference>
<dbReference type="RefSeq" id="WP_320756505.1">
    <property type="nucleotide sequence ID" value="NZ_JAWNGC010000004.1"/>
</dbReference>
<dbReference type="Pfam" id="PF02463">
    <property type="entry name" value="SMC_N"/>
    <property type="match status" value="1"/>
</dbReference>
<name>A0AAW9HYV1_9ACTO</name>
<dbReference type="InterPro" id="IPR027417">
    <property type="entry name" value="P-loop_NTPase"/>
</dbReference>
<evidence type="ECO:0000313" key="9">
    <source>
        <dbReference type="EMBL" id="MDY5155021.1"/>
    </source>
</evidence>
<comment type="caution">
    <text evidence="9">The sequence shown here is derived from an EMBL/GenBank/DDBJ whole genome shotgun (WGS) entry which is preliminary data.</text>
</comment>
<dbReference type="GO" id="GO:0003677">
    <property type="term" value="F:DNA binding"/>
    <property type="evidence" value="ECO:0007669"/>
    <property type="project" value="UniProtKB-UniRule"/>
</dbReference>
<dbReference type="InterPro" id="IPR010935">
    <property type="entry name" value="SMC_hinge"/>
</dbReference>
<dbReference type="InterPro" id="IPR036277">
    <property type="entry name" value="SMC_hinge_sf"/>
</dbReference>
<dbReference type="EMBL" id="JAWNGC010000004">
    <property type="protein sequence ID" value="MDY5155021.1"/>
    <property type="molecule type" value="Genomic_DNA"/>
</dbReference>
<dbReference type="Gene3D" id="3.30.70.1620">
    <property type="match status" value="1"/>
</dbReference>
<dbReference type="PANTHER" id="PTHR43977">
    <property type="entry name" value="STRUCTURAL MAINTENANCE OF CHROMOSOMES PROTEIN 3"/>
    <property type="match status" value="1"/>
</dbReference>
<dbReference type="GO" id="GO:0007059">
    <property type="term" value="P:chromosome segregation"/>
    <property type="evidence" value="ECO:0007669"/>
    <property type="project" value="UniProtKB-UniRule"/>
</dbReference>
<evidence type="ECO:0000256" key="2">
    <source>
        <dbReference type="ARBA" id="ARBA00022490"/>
    </source>
</evidence>
<evidence type="ECO:0000256" key="6">
    <source>
        <dbReference type="ARBA" id="ARBA00023125"/>
    </source>
</evidence>
<comment type="subcellular location">
    <subcellularLocation>
        <location evidence="1 7">Cytoplasm</location>
    </subcellularLocation>
</comment>
<dbReference type="Gene3D" id="3.40.50.300">
    <property type="entry name" value="P-loop containing nucleotide triphosphate hydrolases"/>
    <property type="match status" value="2"/>
</dbReference>
<dbReference type="GO" id="GO:0030261">
    <property type="term" value="P:chromosome condensation"/>
    <property type="evidence" value="ECO:0007669"/>
    <property type="project" value="InterPro"/>
</dbReference>
<keyword evidence="2 7" id="KW-0963">Cytoplasm</keyword>
<comment type="subunit">
    <text evidence="7">Homodimer.</text>
</comment>
<dbReference type="SUPFAM" id="SSF52540">
    <property type="entry name" value="P-loop containing nucleoside triphosphate hydrolases"/>
    <property type="match status" value="1"/>
</dbReference>
<reference evidence="9" key="1">
    <citation type="submission" date="2023-10" db="EMBL/GenBank/DDBJ databases">
        <title>Whole Genome based description of the genera Actinobaculum and Actinotignum reveals a complex phylogenetic relationship within the species included in the genus Actinotignum.</title>
        <authorList>
            <person name="Jensen C.S."/>
            <person name="Dargis R."/>
            <person name="Kemp M."/>
            <person name="Christensen J.J."/>
        </authorList>
    </citation>
    <scope>NUCLEOTIDE SEQUENCE</scope>
    <source>
        <strain evidence="9">SLA_B511</strain>
    </source>
</reference>
<dbReference type="Gene3D" id="1.20.1060.20">
    <property type="match status" value="1"/>
</dbReference>
<comment type="similarity">
    <text evidence="7">Belongs to the SMC family.</text>
</comment>
<feature type="coiled-coil region" evidence="7">
    <location>
        <begin position="831"/>
        <end position="900"/>
    </location>
</feature>
<evidence type="ECO:0000256" key="1">
    <source>
        <dbReference type="ARBA" id="ARBA00004496"/>
    </source>
</evidence>
<dbReference type="SMART" id="SM00968">
    <property type="entry name" value="SMC_hinge"/>
    <property type="match status" value="1"/>
</dbReference>
<feature type="coiled-coil region" evidence="7">
    <location>
        <begin position="469"/>
        <end position="496"/>
    </location>
</feature>
<dbReference type="InterPro" id="IPR003395">
    <property type="entry name" value="RecF/RecN/SMC_N"/>
</dbReference>
<dbReference type="InterPro" id="IPR024704">
    <property type="entry name" value="SMC"/>
</dbReference>
<feature type="binding site" evidence="7">
    <location>
        <begin position="32"/>
        <end position="39"/>
    </location>
    <ligand>
        <name>ATP</name>
        <dbReference type="ChEBI" id="CHEBI:30616"/>
    </ligand>
</feature>
<gene>
    <name evidence="7 9" type="primary">smc</name>
    <name evidence="9" type="ORF">R6G80_04685</name>
</gene>
<organism evidence="9 10">
    <name type="scientific">Actinotignum urinale</name>
    <dbReference type="NCBI Taxonomy" id="190146"/>
    <lineage>
        <taxon>Bacteria</taxon>
        <taxon>Bacillati</taxon>
        <taxon>Actinomycetota</taxon>
        <taxon>Actinomycetes</taxon>
        <taxon>Actinomycetales</taxon>
        <taxon>Actinomycetaceae</taxon>
        <taxon>Actinotignum</taxon>
    </lineage>
</organism>
<feature type="coiled-coil region" evidence="7">
    <location>
        <begin position="330"/>
        <end position="367"/>
    </location>
</feature>
<dbReference type="CDD" id="cd03278">
    <property type="entry name" value="ABC_SMC_barmotin"/>
    <property type="match status" value="1"/>
</dbReference>
<keyword evidence="6 7" id="KW-0238">DNA-binding</keyword>
<evidence type="ECO:0000256" key="4">
    <source>
        <dbReference type="ARBA" id="ARBA00022840"/>
    </source>
</evidence>
<evidence type="ECO:0000259" key="8">
    <source>
        <dbReference type="SMART" id="SM00968"/>
    </source>
</evidence>
<dbReference type="AlphaFoldDB" id="A0AAW9HYV1"/>
<evidence type="ECO:0000256" key="7">
    <source>
        <dbReference type="HAMAP-Rule" id="MF_01894"/>
    </source>
</evidence>
<dbReference type="InterPro" id="IPR011890">
    <property type="entry name" value="SMC_prok"/>
</dbReference>
<feature type="coiled-coil region" evidence="7">
    <location>
        <begin position="174"/>
        <end position="201"/>
    </location>
</feature>
<dbReference type="PIRSF" id="PIRSF005719">
    <property type="entry name" value="SMC"/>
    <property type="match status" value="1"/>
</dbReference>
<dbReference type="SUPFAM" id="SSF75553">
    <property type="entry name" value="Smc hinge domain"/>
    <property type="match status" value="1"/>
</dbReference>
<feature type="coiled-coil region" evidence="7">
    <location>
        <begin position="684"/>
        <end position="711"/>
    </location>
</feature>
<keyword evidence="3 7" id="KW-0547">Nucleotide-binding</keyword>
<evidence type="ECO:0000256" key="5">
    <source>
        <dbReference type="ARBA" id="ARBA00023054"/>
    </source>
</evidence>
<keyword evidence="4 7" id="KW-0067">ATP-binding</keyword>
<dbReference type="FunFam" id="3.40.50.300:FF:000984">
    <property type="entry name" value="Chromosome partition protein Smc"/>
    <property type="match status" value="1"/>
</dbReference>
<dbReference type="Pfam" id="PF06470">
    <property type="entry name" value="SMC_hinge"/>
    <property type="match status" value="1"/>
</dbReference>
<dbReference type="Proteomes" id="UP001281731">
    <property type="component" value="Unassembled WGS sequence"/>
</dbReference>
<feature type="domain" description="SMC hinge" evidence="8">
    <location>
        <begin position="508"/>
        <end position="640"/>
    </location>
</feature>
<comment type="domain">
    <text evidence="7">Contains large globular domains required for ATP hydrolysis at each terminus and a third globular domain forming a flexible hinge near the middle of the molecule. These domains are separated by coiled-coil structures.</text>
</comment>
<dbReference type="FunFam" id="3.40.50.300:FF:000901">
    <property type="entry name" value="Chromosome partition protein Smc"/>
    <property type="match status" value="1"/>
</dbReference>
<dbReference type="GO" id="GO:0005524">
    <property type="term" value="F:ATP binding"/>
    <property type="evidence" value="ECO:0007669"/>
    <property type="project" value="UniProtKB-UniRule"/>
</dbReference>
<dbReference type="GO" id="GO:0006260">
    <property type="term" value="P:DNA replication"/>
    <property type="evidence" value="ECO:0007669"/>
    <property type="project" value="UniProtKB-UniRule"/>
</dbReference>
<evidence type="ECO:0000313" key="10">
    <source>
        <dbReference type="Proteomes" id="UP001281731"/>
    </source>
</evidence>
<dbReference type="GO" id="GO:0016887">
    <property type="term" value="F:ATP hydrolysis activity"/>
    <property type="evidence" value="ECO:0007669"/>
    <property type="project" value="InterPro"/>
</dbReference>
<dbReference type="GO" id="GO:0007062">
    <property type="term" value="P:sister chromatid cohesion"/>
    <property type="evidence" value="ECO:0007669"/>
    <property type="project" value="InterPro"/>
</dbReference>
<protein>
    <recommendedName>
        <fullName evidence="7">Chromosome partition protein Smc</fullName>
    </recommendedName>
</protein>